<reference evidence="1 2" key="1">
    <citation type="submission" date="2020-01" db="EMBL/GenBank/DDBJ databases">
        <authorList>
            <person name="Wang S."/>
        </authorList>
    </citation>
    <scope>NUCLEOTIDE SEQUENCE [LARGE SCALE GENOMIC DNA]</scope>
    <source>
        <strain evidence="1 2">D151-2-6</strain>
    </source>
</reference>
<accession>A0AB37E8A6</accession>
<dbReference type="AlphaFoldDB" id="A0AB37E8A6"/>
<dbReference type="RefSeq" id="WP_008263434.1">
    <property type="nucleotide sequence ID" value="NZ_CP048751.1"/>
</dbReference>
<proteinExistence type="predicted"/>
<name>A0AB37E8A6_9CAUL</name>
<dbReference type="KEGG" id="bmed:GYM46_11010"/>
<evidence type="ECO:0000313" key="2">
    <source>
        <dbReference type="Proteomes" id="UP000501325"/>
    </source>
</evidence>
<gene>
    <name evidence="1" type="ORF">GYM46_11010</name>
</gene>
<sequence>MAHATTTTGLTDEAFDRLKQKLIDLVEPLSDSQLLDLADGIHELLRQRRTLRQHHAERMTERARLASLS</sequence>
<organism evidence="1 2">
    <name type="scientific">Brevundimonas mediterranea</name>
    <dbReference type="NCBI Taxonomy" id="74329"/>
    <lineage>
        <taxon>Bacteria</taxon>
        <taxon>Pseudomonadati</taxon>
        <taxon>Pseudomonadota</taxon>
        <taxon>Alphaproteobacteria</taxon>
        <taxon>Caulobacterales</taxon>
        <taxon>Caulobacteraceae</taxon>
        <taxon>Brevundimonas</taxon>
    </lineage>
</organism>
<dbReference type="EMBL" id="CP048751">
    <property type="protein sequence ID" value="QIH73432.1"/>
    <property type="molecule type" value="Genomic_DNA"/>
</dbReference>
<protein>
    <submittedName>
        <fullName evidence="1">Uncharacterized protein</fullName>
    </submittedName>
</protein>
<evidence type="ECO:0000313" key="1">
    <source>
        <dbReference type="EMBL" id="QIH73432.1"/>
    </source>
</evidence>
<dbReference type="Proteomes" id="UP000501325">
    <property type="component" value="Chromosome"/>
</dbReference>